<dbReference type="Proteomes" id="UP000252187">
    <property type="component" value="Unassembled WGS sequence"/>
</dbReference>
<keyword evidence="1" id="KW-0540">Nuclease</keyword>
<accession>A0A365PE85</accession>
<dbReference type="AlphaFoldDB" id="A0A365PE85"/>
<evidence type="ECO:0000313" key="2">
    <source>
        <dbReference type="Proteomes" id="UP000252187"/>
    </source>
</evidence>
<keyword evidence="1" id="KW-0378">Hydrolase</keyword>
<name>A0A365PE85_9ACTN</name>
<proteinExistence type="predicted"/>
<dbReference type="GO" id="GO:0004519">
    <property type="term" value="F:endonuclease activity"/>
    <property type="evidence" value="ECO:0007669"/>
    <property type="project" value="UniProtKB-KW"/>
</dbReference>
<keyword evidence="1" id="KW-0255">Endonuclease</keyword>
<comment type="caution">
    <text evidence="1">The sequence shown here is derived from an EMBL/GenBank/DDBJ whole genome shotgun (WGS) entry which is preliminary data.</text>
</comment>
<organism evidence="1 2">
    <name type="scientific">Dietzia maris</name>
    <dbReference type="NCBI Taxonomy" id="37915"/>
    <lineage>
        <taxon>Bacteria</taxon>
        <taxon>Bacillati</taxon>
        <taxon>Actinomycetota</taxon>
        <taxon>Actinomycetes</taxon>
        <taxon>Mycobacteriales</taxon>
        <taxon>Dietziaceae</taxon>
        <taxon>Dietzia</taxon>
    </lineage>
</organism>
<dbReference type="EMBL" id="QNTT01000001">
    <property type="protein sequence ID" value="RBA41083.1"/>
    <property type="molecule type" value="Genomic_DNA"/>
</dbReference>
<reference evidence="1 2" key="1">
    <citation type="submission" date="2018-06" db="EMBL/GenBank/DDBJ databases">
        <title>Whole genome sequencing of four bacterial strains from South Shetland trench revealing bio-synthetic gene clusters.</title>
        <authorList>
            <person name="Abdel-Mageed W.M."/>
            <person name="Lehri B."/>
            <person name="Jarmusch S.A."/>
            <person name="Miranda K."/>
            <person name="Goodfellow M."/>
            <person name="Jaspars M."/>
            <person name="Karlyshev A.V."/>
        </authorList>
    </citation>
    <scope>NUCLEOTIDE SEQUENCE [LARGE SCALE GENOMIC DNA]</scope>
    <source>
        <strain evidence="1 2">SST1</strain>
    </source>
</reference>
<gene>
    <name evidence="1" type="ORF">DQ226_00830</name>
</gene>
<evidence type="ECO:0000313" key="1">
    <source>
        <dbReference type="EMBL" id="RBA41083.1"/>
    </source>
</evidence>
<protein>
    <submittedName>
        <fullName evidence="1">HNH endonuclease</fullName>
    </submittedName>
</protein>
<sequence>MDDATRDVPGARVAAPELEDKADVLADVADAIETVGLDEGSRILGLRYPFVPVEKTSRSYTERRSLRLFYRDGFVDRYSGTRLVNPGALLLLSVLLPEDFPADPNWAMSRSHFAFWELFPTIDHLHPVSRGGEDTEANWVTTSMLRNSAKAHWTLTELGWGLHPPGDHAQWDGLTDWFVRYLRANPAPIAVPYIGRWFRASAEIQAKFA</sequence>